<proteinExistence type="predicted"/>
<reference evidence="3" key="1">
    <citation type="journal article" date="2023" name="Mol. Phylogenet. Evol.">
        <title>Genome-scale phylogeny and comparative genomics of the fungal order Sordariales.</title>
        <authorList>
            <person name="Hensen N."/>
            <person name="Bonometti L."/>
            <person name="Westerberg I."/>
            <person name="Brannstrom I.O."/>
            <person name="Guillou S."/>
            <person name="Cros-Aarteil S."/>
            <person name="Calhoun S."/>
            <person name="Haridas S."/>
            <person name="Kuo A."/>
            <person name="Mondo S."/>
            <person name="Pangilinan J."/>
            <person name="Riley R."/>
            <person name="LaButti K."/>
            <person name="Andreopoulos B."/>
            <person name="Lipzen A."/>
            <person name="Chen C."/>
            <person name="Yan M."/>
            <person name="Daum C."/>
            <person name="Ng V."/>
            <person name="Clum A."/>
            <person name="Steindorff A."/>
            <person name="Ohm R.A."/>
            <person name="Martin F."/>
            <person name="Silar P."/>
            <person name="Natvig D.O."/>
            <person name="Lalanne C."/>
            <person name="Gautier V."/>
            <person name="Ament-Velasquez S.L."/>
            <person name="Kruys A."/>
            <person name="Hutchinson M.I."/>
            <person name="Powell A.J."/>
            <person name="Barry K."/>
            <person name="Miller A.N."/>
            <person name="Grigoriev I.V."/>
            <person name="Debuchy R."/>
            <person name="Gladieux P."/>
            <person name="Hiltunen Thoren M."/>
            <person name="Johannesson H."/>
        </authorList>
    </citation>
    <scope>NUCLEOTIDE SEQUENCE</scope>
    <source>
        <strain evidence="3">FGSC 1904</strain>
    </source>
</reference>
<feature type="signal peptide" evidence="2">
    <location>
        <begin position="1"/>
        <end position="23"/>
    </location>
</feature>
<reference evidence="3" key="2">
    <citation type="submission" date="2023-07" db="EMBL/GenBank/DDBJ databases">
        <authorList>
            <consortium name="Lawrence Berkeley National Laboratory"/>
            <person name="Haridas S."/>
            <person name="Hensen N."/>
            <person name="Bonometti L."/>
            <person name="Westerberg I."/>
            <person name="Brannstrom I.O."/>
            <person name="Guillou S."/>
            <person name="Cros-Aarteil S."/>
            <person name="Calhoun S."/>
            <person name="Kuo A."/>
            <person name="Mondo S."/>
            <person name="Pangilinan J."/>
            <person name="Riley R."/>
            <person name="LaButti K."/>
            <person name="Andreopoulos B."/>
            <person name="Lipzen A."/>
            <person name="Chen C."/>
            <person name="Yanf M."/>
            <person name="Daum C."/>
            <person name="Ng V."/>
            <person name="Clum A."/>
            <person name="Steindorff A."/>
            <person name="Ohm R."/>
            <person name="Martin F."/>
            <person name="Silar P."/>
            <person name="Natvig D."/>
            <person name="Lalanne C."/>
            <person name="Gautier V."/>
            <person name="Ament-velasquez S.L."/>
            <person name="Kruys A."/>
            <person name="Hutchinson M.I."/>
            <person name="Powell A.J."/>
            <person name="Barry K."/>
            <person name="Miller A.N."/>
            <person name="Grigoriev I.V."/>
            <person name="Debuchy R."/>
            <person name="Gladieux P."/>
            <person name="Thoren M.H."/>
            <person name="Johannesson H."/>
        </authorList>
    </citation>
    <scope>NUCLEOTIDE SEQUENCE</scope>
    <source>
        <strain evidence="3">FGSC 1904</strain>
    </source>
</reference>
<organism evidence="3 4">
    <name type="scientific">Sordaria brevicollis</name>
    <dbReference type="NCBI Taxonomy" id="83679"/>
    <lineage>
        <taxon>Eukaryota</taxon>
        <taxon>Fungi</taxon>
        <taxon>Dikarya</taxon>
        <taxon>Ascomycota</taxon>
        <taxon>Pezizomycotina</taxon>
        <taxon>Sordariomycetes</taxon>
        <taxon>Sordariomycetidae</taxon>
        <taxon>Sordariales</taxon>
        <taxon>Sordariaceae</taxon>
        <taxon>Sordaria</taxon>
    </lineage>
</organism>
<sequence length="366" mass="39547">MSRTSRTLTNTDLAFLLCALAAASQSPKTSLSFETDYGLVLSLEPDGSIIINLRKPSAPVPQIQYNTDLNPFDNSTPIKSQQRFAFPSSGPGPDYGHGSIDGVLFSPLPLGSIGSGGASITPARTTPQTPLTRTSSQKQSERGVTTKPNSNSNSSPPAAMKIKYYIRPGLEANSSSHMYYTASSPPVSPQPQSQPQPRTGTASKEQHPKLRLHRVKLSHLQTLYHLSSSPSSKSNSWFDSYLDWIDRLEDALSYRRQQRGEPRTPITAIPVFPIAKGERDPGPFADSGERSLWLVEGMLLACWLSLQEGVEGVEYCPLAEGGMSERHGGVGVYRLEQRTGDDGGGKGVSNGGTMMGRLLEVIRAGE</sequence>
<evidence type="ECO:0000313" key="4">
    <source>
        <dbReference type="Proteomes" id="UP001281003"/>
    </source>
</evidence>
<evidence type="ECO:0000256" key="2">
    <source>
        <dbReference type="SAM" id="SignalP"/>
    </source>
</evidence>
<accession>A0AAE0UDZ3</accession>
<feature type="chain" id="PRO_5042191571" evidence="2">
    <location>
        <begin position="24"/>
        <end position="366"/>
    </location>
</feature>
<keyword evidence="2" id="KW-0732">Signal</keyword>
<protein>
    <submittedName>
        <fullName evidence="3">Uncharacterized protein</fullName>
    </submittedName>
</protein>
<name>A0AAE0UDZ3_SORBR</name>
<comment type="caution">
    <text evidence="3">The sequence shown here is derived from an EMBL/GenBank/DDBJ whole genome shotgun (WGS) entry which is preliminary data.</text>
</comment>
<feature type="compositionally biased region" description="Low complexity" evidence="1">
    <location>
        <begin position="148"/>
        <end position="157"/>
    </location>
</feature>
<evidence type="ECO:0000256" key="1">
    <source>
        <dbReference type="SAM" id="MobiDB-lite"/>
    </source>
</evidence>
<feature type="compositionally biased region" description="Polar residues" evidence="1">
    <location>
        <begin position="122"/>
        <end position="147"/>
    </location>
</feature>
<keyword evidence="4" id="KW-1185">Reference proteome</keyword>
<evidence type="ECO:0000313" key="3">
    <source>
        <dbReference type="EMBL" id="KAK3400627.1"/>
    </source>
</evidence>
<dbReference type="AlphaFoldDB" id="A0AAE0UDZ3"/>
<feature type="region of interest" description="Disordered" evidence="1">
    <location>
        <begin position="115"/>
        <end position="158"/>
    </location>
</feature>
<dbReference type="EMBL" id="JAUTDP010000003">
    <property type="protein sequence ID" value="KAK3400627.1"/>
    <property type="molecule type" value="Genomic_DNA"/>
</dbReference>
<gene>
    <name evidence="3" type="ORF">B0T20DRAFT_150116</name>
</gene>
<feature type="region of interest" description="Disordered" evidence="1">
    <location>
        <begin position="176"/>
        <end position="207"/>
    </location>
</feature>
<dbReference type="Proteomes" id="UP001281003">
    <property type="component" value="Unassembled WGS sequence"/>
</dbReference>